<dbReference type="EMBL" id="CP070608">
    <property type="protein sequence ID" value="QSE95879.1"/>
    <property type="molecule type" value="Genomic_DNA"/>
</dbReference>
<dbReference type="KEGG" id="fuv:JR347_09625"/>
<organism evidence="1 2">
    <name type="scientific">Fulvivirga lutea</name>
    <dbReference type="NCBI Taxonomy" id="2810512"/>
    <lineage>
        <taxon>Bacteria</taxon>
        <taxon>Pseudomonadati</taxon>
        <taxon>Bacteroidota</taxon>
        <taxon>Cytophagia</taxon>
        <taxon>Cytophagales</taxon>
        <taxon>Fulvivirgaceae</taxon>
        <taxon>Fulvivirga</taxon>
    </lineage>
</organism>
<keyword evidence="2" id="KW-1185">Reference proteome</keyword>
<proteinExistence type="predicted"/>
<protein>
    <submittedName>
        <fullName evidence="1">Uncharacterized protein</fullName>
    </submittedName>
</protein>
<evidence type="ECO:0000313" key="2">
    <source>
        <dbReference type="Proteomes" id="UP000662783"/>
    </source>
</evidence>
<evidence type="ECO:0000313" key="1">
    <source>
        <dbReference type="EMBL" id="QSE95879.1"/>
    </source>
</evidence>
<accession>A0A974WDB9</accession>
<dbReference type="Proteomes" id="UP000662783">
    <property type="component" value="Chromosome"/>
</dbReference>
<dbReference type="AlphaFoldDB" id="A0A974WDB9"/>
<sequence length="194" mass="22407">MHFPHKGYTEIPQEFHSFDSKGKFEHCIECDKYLLGDETDYFIEKAVKKYQGFSAHDVIFEYAICLQCAERMRKSMSKESMQSLESYFAQNVNVLKRMELMSSESENPDDWMNECLVTGKNRSELNEYQIFAQCKGDKMVLGQMPYLVSGETLEAVAALLSAETLDELDNFSKRHFGPPPGLEKELPYQRVLIV</sequence>
<dbReference type="RefSeq" id="WP_205720392.1">
    <property type="nucleotide sequence ID" value="NZ_CP070608.1"/>
</dbReference>
<reference evidence="1" key="1">
    <citation type="submission" date="2021-02" db="EMBL/GenBank/DDBJ databases">
        <title>Fulvivirga sp. S481 isolated from sea water.</title>
        <authorList>
            <person name="Bae S.S."/>
            <person name="Baek K."/>
        </authorList>
    </citation>
    <scope>NUCLEOTIDE SEQUENCE</scope>
    <source>
        <strain evidence="1">S481</strain>
    </source>
</reference>
<gene>
    <name evidence="1" type="ORF">JR347_09625</name>
</gene>
<name>A0A974WDB9_9BACT</name>